<dbReference type="Gene3D" id="3.90.280.10">
    <property type="entry name" value="PEBP-like"/>
    <property type="match status" value="1"/>
</dbReference>
<dbReference type="Proteomes" id="UP000887574">
    <property type="component" value="Unplaced"/>
</dbReference>
<evidence type="ECO:0000313" key="3">
    <source>
        <dbReference type="WBParaSite" id="jg1886"/>
    </source>
</evidence>
<dbReference type="AlphaFoldDB" id="A0A915DFD2"/>
<accession>A0A915DFD2</accession>
<name>A0A915DFD2_9BILA</name>
<dbReference type="SUPFAM" id="SSF49777">
    <property type="entry name" value="PEBP-like"/>
    <property type="match status" value="1"/>
</dbReference>
<dbReference type="PROSITE" id="PS50181">
    <property type="entry name" value="FBOX"/>
    <property type="match status" value="1"/>
</dbReference>
<proteinExistence type="predicted"/>
<reference evidence="3" key="1">
    <citation type="submission" date="2022-11" db="UniProtKB">
        <authorList>
            <consortium name="WormBaseParasite"/>
        </authorList>
    </citation>
    <scope>IDENTIFICATION</scope>
</reference>
<keyword evidence="2" id="KW-1185">Reference proteome</keyword>
<protein>
    <submittedName>
        <fullName evidence="3">F-box domain-containing protein</fullName>
    </submittedName>
</protein>
<feature type="domain" description="F-box" evidence="1">
    <location>
        <begin position="1"/>
        <end position="41"/>
    </location>
</feature>
<sequence length="348" mass="40797">MPNEVLMEIYRFCTYNDLNTLALTNSQLQTIQLDNAPIARMHCLEVSSQGFTLQYSCNSTRKRLFPTFDDFVSCARKVRPKIHTLQLINMHDSEEEDSCLRKLFSIELYRFCTNLINPLIRLRFYCCGVMHRGLWYHGDVCPYDDDWNRLMHEGHTLSSNMDAIFRAELHLIPSLIPQAPEYFMELESGGLQHFERANTPPALIFGQHPLRPDARYTLVKLKLNSMSIANVDFKQECLWLVINMTATGEGTHCQEHKSGIYPKNYQGKNYRYVYLVYEQRTKINIDNQDANFNNWDLKTFVDRHMLGAPVYGSAYVDVTTQWNSTFYMSQRLLEQRKAVNLYVTRYDK</sequence>
<dbReference type="InterPro" id="IPR001810">
    <property type="entry name" value="F-box_dom"/>
</dbReference>
<organism evidence="2 3">
    <name type="scientific">Ditylenchus dipsaci</name>
    <dbReference type="NCBI Taxonomy" id="166011"/>
    <lineage>
        <taxon>Eukaryota</taxon>
        <taxon>Metazoa</taxon>
        <taxon>Ecdysozoa</taxon>
        <taxon>Nematoda</taxon>
        <taxon>Chromadorea</taxon>
        <taxon>Rhabditida</taxon>
        <taxon>Tylenchina</taxon>
        <taxon>Tylenchomorpha</taxon>
        <taxon>Sphaerularioidea</taxon>
        <taxon>Anguinidae</taxon>
        <taxon>Anguininae</taxon>
        <taxon>Ditylenchus</taxon>
    </lineage>
</organism>
<evidence type="ECO:0000313" key="2">
    <source>
        <dbReference type="Proteomes" id="UP000887574"/>
    </source>
</evidence>
<dbReference type="WBParaSite" id="jg1886">
    <property type="protein sequence ID" value="jg1886"/>
    <property type="gene ID" value="jg1886"/>
</dbReference>
<evidence type="ECO:0000259" key="1">
    <source>
        <dbReference type="PROSITE" id="PS50181"/>
    </source>
</evidence>
<dbReference type="InterPro" id="IPR036610">
    <property type="entry name" value="PEBP-like_sf"/>
</dbReference>